<feature type="transmembrane region" description="Helical" evidence="2">
    <location>
        <begin position="6"/>
        <end position="35"/>
    </location>
</feature>
<sequence>MDALQSILTLLGITGIGVGTFIILLVVVNVHWAILSAILTVRRGRDACNWFFLTLFYGAFGLLALACSKTINQGEERENDTLSKILWIAVVVPIIVVSTLAIVISNEKRQDDELTREVIEDIQQENESQPIRNGGLGSRDKTWPYEY</sequence>
<dbReference type="Proteomes" id="UP001168478">
    <property type="component" value="Unassembled WGS sequence"/>
</dbReference>
<feature type="compositionally biased region" description="Basic and acidic residues" evidence="1">
    <location>
        <begin position="138"/>
        <end position="147"/>
    </location>
</feature>
<comment type="caution">
    <text evidence="4">The sequence shown here is derived from an EMBL/GenBank/DDBJ whole genome shotgun (WGS) entry which is preliminary data.</text>
</comment>
<keyword evidence="5" id="KW-1185">Reference proteome</keyword>
<feature type="transmembrane region" description="Helical" evidence="2">
    <location>
        <begin position="85"/>
        <end position="104"/>
    </location>
</feature>
<organism evidence="4 6">
    <name type="scientific">Leyella lascolaii</name>
    <dbReference type="NCBI Taxonomy" id="1776379"/>
    <lineage>
        <taxon>Bacteria</taxon>
        <taxon>Pseudomonadati</taxon>
        <taxon>Bacteroidota</taxon>
        <taxon>Bacteroidia</taxon>
        <taxon>Bacteroidales</taxon>
        <taxon>Prevotellaceae</taxon>
        <taxon>Leyella</taxon>
    </lineage>
</organism>
<dbReference type="Proteomes" id="UP001167831">
    <property type="component" value="Unassembled WGS sequence"/>
</dbReference>
<evidence type="ECO:0000313" key="4">
    <source>
        <dbReference type="EMBL" id="MDN0024720.1"/>
    </source>
</evidence>
<name>A0AAW7JHJ4_9BACT</name>
<dbReference type="EMBL" id="JAUEIE010000011">
    <property type="protein sequence ID" value="MDN0023357.1"/>
    <property type="molecule type" value="Genomic_DNA"/>
</dbReference>
<proteinExistence type="predicted"/>
<evidence type="ECO:0000256" key="2">
    <source>
        <dbReference type="SAM" id="Phobius"/>
    </source>
</evidence>
<dbReference type="RefSeq" id="WP_289825767.1">
    <property type="nucleotide sequence ID" value="NZ_JAUEIE010000011.1"/>
</dbReference>
<reference evidence="4" key="1">
    <citation type="submission" date="2023-06" db="EMBL/GenBank/DDBJ databases">
        <authorList>
            <person name="Zeman M."/>
            <person name="Kubasova T."/>
            <person name="Jahodarova E."/>
            <person name="Nykrynova M."/>
            <person name="Rychlik I."/>
        </authorList>
    </citation>
    <scope>NUCLEOTIDE SEQUENCE</scope>
    <source>
        <strain evidence="4">ET15</strain>
        <strain evidence="3">ET37</strain>
    </source>
</reference>
<keyword evidence="2" id="KW-0472">Membrane</keyword>
<evidence type="ECO:0000313" key="3">
    <source>
        <dbReference type="EMBL" id="MDN0023357.1"/>
    </source>
</evidence>
<evidence type="ECO:0000313" key="6">
    <source>
        <dbReference type="Proteomes" id="UP001168478"/>
    </source>
</evidence>
<keyword evidence="2" id="KW-0812">Transmembrane</keyword>
<feature type="region of interest" description="Disordered" evidence="1">
    <location>
        <begin position="125"/>
        <end position="147"/>
    </location>
</feature>
<gene>
    <name evidence="3" type="ORF">QVN81_10035</name>
    <name evidence="4" type="ORF">QVN84_04170</name>
</gene>
<dbReference type="AlphaFoldDB" id="A0AAW7JHJ4"/>
<protein>
    <submittedName>
        <fullName evidence="4">Uncharacterized protein</fullName>
    </submittedName>
</protein>
<keyword evidence="2" id="KW-1133">Transmembrane helix</keyword>
<evidence type="ECO:0000313" key="5">
    <source>
        <dbReference type="Proteomes" id="UP001167831"/>
    </source>
</evidence>
<accession>A0AAW7JHJ4</accession>
<dbReference type="EMBL" id="JAUEIF010000002">
    <property type="protein sequence ID" value="MDN0024720.1"/>
    <property type="molecule type" value="Genomic_DNA"/>
</dbReference>
<reference evidence="4" key="2">
    <citation type="submission" date="2023-08" db="EMBL/GenBank/DDBJ databases">
        <title>Identification and characterization of horizontal gene transfer across gut microbiota members of farm animals based on homology search.</title>
        <authorList>
            <person name="Schwarzerova J."/>
            <person name="Nykrynova M."/>
            <person name="Jureckova K."/>
            <person name="Cejkova D."/>
            <person name="Rychlik I."/>
        </authorList>
    </citation>
    <scope>NUCLEOTIDE SEQUENCE</scope>
    <source>
        <strain evidence="4">ET15</strain>
        <strain evidence="3">ET37</strain>
    </source>
</reference>
<feature type="transmembrane region" description="Helical" evidence="2">
    <location>
        <begin position="47"/>
        <end position="65"/>
    </location>
</feature>
<evidence type="ECO:0000256" key="1">
    <source>
        <dbReference type="SAM" id="MobiDB-lite"/>
    </source>
</evidence>